<dbReference type="KEGG" id="mcos:GM418_05680"/>
<dbReference type="RefSeq" id="WP_158864028.1">
    <property type="nucleotide sequence ID" value="NZ_CP046401.1"/>
</dbReference>
<evidence type="ECO:0000259" key="2">
    <source>
        <dbReference type="Pfam" id="PF06713"/>
    </source>
</evidence>
<name>A0A6I6JK02_9BACT</name>
<dbReference type="Pfam" id="PF06713">
    <property type="entry name" value="bPH_4"/>
    <property type="match status" value="1"/>
</dbReference>
<keyword evidence="1" id="KW-0472">Membrane</keyword>
<protein>
    <recommendedName>
        <fullName evidence="2">Uncharacterized protein YyaB-like PH domain-containing protein</fullName>
    </recommendedName>
</protein>
<dbReference type="EMBL" id="CP046401">
    <property type="protein sequence ID" value="QGY43165.1"/>
    <property type="molecule type" value="Genomic_DNA"/>
</dbReference>
<feature type="transmembrane region" description="Helical" evidence="1">
    <location>
        <begin position="12"/>
        <end position="35"/>
    </location>
</feature>
<dbReference type="Proteomes" id="UP000428260">
    <property type="component" value="Chromosome"/>
</dbReference>
<evidence type="ECO:0000313" key="3">
    <source>
        <dbReference type="EMBL" id="QGY43165.1"/>
    </source>
</evidence>
<dbReference type="InterPro" id="IPR009589">
    <property type="entry name" value="PH_YyaB-like"/>
</dbReference>
<evidence type="ECO:0000313" key="4">
    <source>
        <dbReference type="Proteomes" id="UP000428260"/>
    </source>
</evidence>
<reference evidence="3 4" key="1">
    <citation type="submission" date="2019-11" db="EMBL/GenBank/DDBJ databases">
        <authorList>
            <person name="Zheng R.K."/>
            <person name="Sun C.M."/>
        </authorList>
    </citation>
    <scope>NUCLEOTIDE SEQUENCE [LARGE SCALE GENOMIC DNA]</scope>
    <source>
        <strain evidence="3 4">WC007</strain>
    </source>
</reference>
<proteinExistence type="predicted"/>
<accession>A0A6I6JK02</accession>
<dbReference type="AlphaFoldDB" id="A0A6I6JK02"/>
<evidence type="ECO:0000256" key="1">
    <source>
        <dbReference type="SAM" id="Phobius"/>
    </source>
</evidence>
<organism evidence="3 4">
    <name type="scientific">Maribellus comscasis</name>
    <dbReference type="NCBI Taxonomy" id="2681766"/>
    <lineage>
        <taxon>Bacteria</taxon>
        <taxon>Pseudomonadati</taxon>
        <taxon>Bacteroidota</taxon>
        <taxon>Bacteroidia</taxon>
        <taxon>Marinilabiliales</taxon>
        <taxon>Prolixibacteraceae</taxon>
        <taxon>Maribellus</taxon>
    </lineage>
</organism>
<sequence length="149" mass="17135">MNSKFSCKKSRSFGGFLITVSLFITLVAFGLPVILKDTFDLAAFIVSSLFVLITTGLFLWLWFGTYYIIDNEILIAKFGPLTWKVPINEISFIRLNQETIGGTWKLTLSWKCIELKYKKSRSIFISPNNQSVFIDRLVKINPQIEIKQK</sequence>
<keyword evidence="1" id="KW-1133">Transmembrane helix</keyword>
<gene>
    <name evidence="3" type="ORF">GM418_05680</name>
</gene>
<dbReference type="GO" id="GO:0030153">
    <property type="term" value="P:bacteriocin immunity"/>
    <property type="evidence" value="ECO:0007669"/>
    <property type="project" value="InterPro"/>
</dbReference>
<feature type="transmembrane region" description="Helical" evidence="1">
    <location>
        <begin position="41"/>
        <end position="69"/>
    </location>
</feature>
<keyword evidence="1" id="KW-0812">Transmembrane</keyword>
<keyword evidence="4" id="KW-1185">Reference proteome</keyword>
<feature type="domain" description="Uncharacterized protein YyaB-like PH" evidence="2">
    <location>
        <begin position="65"/>
        <end position="141"/>
    </location>
</feature>